<evidence type="ECO:0000256" key="2">
    <source>
        <dbReference type="ARBA" id="ARBA00006375"/>
    </source>
</evidence>
<evidence type="ECO:0000256" key="10">
    <source>
        <dbReference type="PROSITE-ProRule" id="PRU00282"/>
    </source>
</evidence>
<accession>A0AAV5VQB2</accession>
<dbReference type="PANTHER" id="PTHR45760">
    <property type="entry name" value="FI19922P1-RELATED"/>
    <property type="match status" value="1"/>
</dbReference>
<evidence type="ECO:0000256" key="6">
    <source>
        <dbReference type="ARBA" id="ARBA00022792"/>
    </source>
</evidence>
<dbReference type="SUPFAM" id="SSF103506">
    <property type="entry name" value="Mitochondrial carrier"/>
    <property type="match status" value="1"/>
</dbReference>
<dbReference type="InterPro" id="IPR018108">
    <property type="entry name" value="MCP_transmembrane"/>
</dbReference>
<keyword evidence="8" id="KW-0496">Mitochondrion</keyword>
<comment type="similarity">
    <text evidence="2 11">Belongs to the mitochondrial carrier (TC 2.A.29) family.</text>
</comment>
<gene>
    <name evidence="14" type="ORF">PFISCL1PPCAC_12164</name>
</gene>
<keyword evidence="3 11" id="KW-0813">Transport</keyword>
<evidence type="ECO:0000256" key="7">
    <source>
        <dbReference type="ARBA" id="ARBA00022989"/>
    </source>
</evidence>
<feature type="transmembrane region" description="Helical" evidence="13">
    <location>
        <begin position="114"/>
        <end position="135"/>
    </location>
</feature>
<name>A0AAV5VQB2_9BILA</name>
<organism evidence="14 15">
    <name type="scientific">Pristionchus fissidentatus</name>
    <dbReference type="NCBI Taxonomy" id="1538716"/>
    <lineage>
        <taxon>Eukaryota</taxon>
        <taxon>Metazoa</taxon>
        <taxon>Ecdysozoa</taxon>
        <taxon>Nematoda</taxon>
        <taxon>Chromadorea</taxon>
        <taxon>Rhabditida</taxon>
        <taxon>Rhabditina</taxon>
        <taxon>Diplogasteromorpha</taxon>
        <taxon>Diplogasteroidea</taxon>
        <taxon>Neodiplogasteridae</taxon>
        <taxon>Pristionchus</taxon>
    </lineage>
</organism>
<dbReference type="GO" id="GO:0005743">
    <property type="term" value="C:mitochondrial inner membrane"/>
    <property type="evidence" value="ECO:0007669"/>
    <property type="project" value="UniProtKB-SubCell"/>
</dbReference>
<reference evidence="14" key="1">
    <citation type="submission" date="2023-10" db="EMBL/GenBank/DDBJ databases">
        <title>Genome assembly of Pristionchus species.</title>
        <authorList>
            <person name="Yoshida K."/>
            <person name="Sommer R.J."/>
        </authorList>
    </citation>
    <scope>NUCLEOTIDE SEQUENCE</scope>
    <source>
        <strain evidence="14">RS5133</strain>
    </source>
</reference>
<feature type="repeat" description="Solcar" evidence="10">
    <location>
        <begin position="259"/>
        <end position="355"/>
    </location>
</feature>
<keyword evidence="6" id="KW-0999">Mitochondrion inner membrane</keyword>
<keyword evidence="7 13" id="KW-1133">Transmembrane helix</keyword>
<feature type="repeat" description="Solcar" evidence="10">
    <location>
        <begin position="165"/>
        <end position="249"/>
    </location>
</feature>
<evidence type="ECO:0000313" key="15">
    <source>
        <dbReference type="Proteomes" id="UP001432322"/>
    </source>
</evidence>
<evidence type="ECO:0000256" key="12">
    <source>
        <dbReference type="SAM" id="MobiDB-lite"/>
    </source>
</evidence>
<evidence type="ECO:0000256" key="11">
    <source>
        <dbReference type="RuleBase" id="RU000488"/>
    </source>
</evidence>
<evidence type="ECO:0000256" key="4">
    <source>
        <dbReference type="ARBA" id="ARBA00022692"/>
    </source>
</evidence>
<keyword evidence="9 10" id="KW-0472">Membrane</keyword>
<dbReference type="Gene3D" id="1.50.40.10">
    <property type="entry name" value="Mitochondrial carrier domain"/>
    <property type="match status" value="1"/>
</dbReference>
<evidence type="ECO:0000256" key="8">
    <source>
        <dbReference type="ARBA" id="ARBA00023128"/>
    </source>
</evidence>
<comment type="caution">
    <text evidence="14">The sequence shown here is derived from an EMBL/GenBank/DDBJ whole genome shotgun (WGS) entry which is preliminary data.</text>
</comment>
<dbReference type="InterPro" id="IPR045315">
    <property type="entry name" value="Mtm1-like"/>
</dbReference>
<comment type="subcellular location">
    <subcellularLocation>
        <location evidence="1">Mitochondrion inner membrane</location>
        <topology evidence="1">Multi-pass membrane protein</topology>
    </subcellularLocation>
</comment>
<evidence type="ECO:0000313" key="14">
    <source>
        <dbReference type="EMBL" id="GMT20867.1"/>
    </source>
</evidence>
<keyword evidence="5" id="KW-0677">Repeat</keyword>
<keyword evidence="4 10" id="KW-0812">Transmembrane</keyword>
<evidence type="ECO:0000256" key="9">
    <source>
        <dbReference type="ARBA" id="ARBA00023136"/>
    </source>
</evidence>
<evidence type="ECO:0000256" key="5">
    <source>
        <dbReference type="ARBA" id="ARBA00022737"/>
    </source>
</evidence>
<dbReference type="PANTHER" id="PTHR45760:SF2">
    <property type="entry name" value="FI19922P1-RELATED"/>
    <property type="match status" value="1"/>
</dbReference>
<evidence type="ECO:0000256" key="1">
    <source>
        <dbReference type="ARBA" id="ARBA00004448"/>
    </source>
</evidence>
<evidence type="ECO:0008006" key="16">
    <source>
        <dbReference type="Google" id="ProtNLM"/>
    </source>
</evidence>
<keyword evidence="15" id="KW-1185">Reference proteome</keyword>
<dbReference type="InterPro" id="IPR023395">
    <property type="entry name" value="MCP_dom_sf"/>
</dbReference>
<feature type="region of interest" description="Disordered" evidence="12">
    <location>
        <begin position="1"/>
        <end position="21"/>
    </location>
</feature>
<sequence length="367" mass="40014">MSSSSTAMTSPSSSSESLLTTQQRMLSAGTGAICTALLMTPLDVVKIRLQNQAHPVNTGECFIYSNGLMDHVCRACDTPAKKKIPCEWYERPGNFTGTLDALLRIPKQEGMRSLWSGLSPTLVMAVPLTAFYFSAYDCLLARIRELADARRRRRAGADAPRSTLEALAPPMIAGTVARSASVTLVAPLEVVRTKMQSEHMRLPEIGAAVRATAASHGWRGLYLGLVPTLWRDVPFSAIYWAGYEIAKARILAMRRVNEMDFSTAFVAGAISGSIASIVTNPFDVVKTSRQIELGRVVADPAEAARIRNEKMLTVMRRIVTQRGVRGLWTGIVPRVAKVAPACAIMIGSYEYFKVHFAHSNASRAAHS</sequence>
<dbReference type="EMBL" id="BTSY01000003">
    <property type="protein sequence ID" value="GMT20867.1"/>
    <property type="molecule type" value="Genomic_DNA"/>
</dbReference>
<dbReference type="Proteomes" id="UP001432322">
    <property type="component" value="Unassembled WGS sequence"/>
</dbReference>
<dbReference type="PROSITE" id="PS50920">
    <property type="entry name" value="SOLCAR"/>
    <property type="match status" value="3"/>
</dbReference>
<proteinExistence type="inferred from homology"/>
<feature type="repeat" description="Solcar" evidence="10">
    <location>
        <begin position="23"/>
        <end position="142"/>
    </location>
</feature>
<evidence type="ECO:0000256" key="3">
    <source>
        <dbReference type="ARBA" id="ARBA00022448"/>
    </source>
</evidence>
<dbReference type="AlphaFoldDB" id="A0AAV5VQB2"/>
<dbReference type="Pfam" id="PF00153">
    <property type="entry name" value="Mito_carr"/>
    <property type="match status" value="4"/>
</dbReference>
<evidence type="ECO:0000256" key="13">
    <source>
        <dbReference type="SAM" id="Phobius"/>
    </source>
</evidence>
<dbReference type="GO" id="GO:1990542">
    <property type="term" value="P:mitochondrial transmembrane transport"/>
    <property type="evidence" value="ECO:0007669"/>
    <property type="project" value="InterPro"/>
</dbReference>
<protein>
    <recommendedName>
        <fullName evidence="16">Mitochondrial carrier protein</fullName>
    </recommendedName>
</protein>